<evidence type="ECO:0000313" key="1">
    <source>
        <dbReference type="EMBL" id="MBA0630421.1"/>
    </source>
</evidence>
<keyword evidence="2" id="KW-1185">Reference proteome</keyword>
<accession>A0A7J8SWD3</accession>
<dbReference type="EMBL" id="JABFAC010000012">
    <property type="protein sequence ID" value="MBA0630421.1"/>
    <property type="molecule type" value="Genomic_DNA"/>
</dbReference>
<dbReference type="Proteomes" id="UP000593561">
    <property type="component" value="Unassembled WGS sequence"/>
</dbReference>
<gene>
    <name evidence="1" type="ORF">Godav_002525</name>
</gene>
<dbReference type="PANTHER" id="PTHR48200">
    <property type="entry name" value="PROTEIN, PUTATIVE-RELATED"/>
    <property type="match status" value="1"/>
</dbReference>
<evidence type="ECO:0000313" key="2">
    <source>
        <dbReference type="Proteomes" id="UP000593561"/>
    </source>
</evidence>
<organism evidence="1 2">
    <name type="scientific">Gossypium davidsonii</name>
    <name type="common">Davidson's cotton</name>
    <name type="synonym">Gossypium klotzschianum subsp. davidsonii</name>
    <dbReference type="NCBI Taxonomy" id="34287"/>
    <lineage>
        <taxon>Eukaryota</taxon>
        <taxon>Viridiplantae</taxon>
        <taxon>Streptophyta</taxon>
        <taxon>Embryophyta</taxon>
        <taxon>Tracheophyta</taxon>
        <taxon>Spermatophyta</taxon>
        <taxon>Magnoliopsida</taxon>
        <taxon>eudicotyledons</taxon>
        <taxon>Gunneridae</taxon>
        <taxon>Pentapetalae</taxon>
        <taxon>rosids</taxon>
        <taxon>malvids</taxon>
        <taxon>Malvales</taxon>
        <taxon>Malvaceae</taxon>
        <taxon>Malvoideae</taxon>
        <taxon>Gossypium</taxon>
    </lineage>
</organism>
<name>A0A7J8SWD3_GOSDV</name>
<protein>
    <submittedName>
        <fullName evidence="1">Uncharacterized protein</fullName>
    </submittedName>
</protein>
<sequence length="264" mass="30455">MEKGFLDKVEDHAVVTAWFKATKHKKGDGLAERYTSTYFGLSTQFWNTAYSCFTFGKVDLVLTVEEYTALLWCLKIQVNRAYSRAISVPNFLKKLMNIIGMSEQWALGHVDEAVIDLFDQLDKRVTPVLAILAETFRSLNACRRAGEEIVAIPRRDDISEEKWAAILQNLQEEDGAIGYASLLVLRQYRSRKFIAATRGLAECEFSYKGDGCKKKIREITNTWNQTRRMKRLAIGPMMTPECNEWWVRRINDNIPNQVRKRVSQ</sequence>
<comment type="caution">
    <text evidence="1">The sequence shown here is derived from an EMBL/GenBank/DDBJ whole genome shotgun (WGS) entry which is preliminary data.</text>
</comment>
<proteinExistence type="predicted"/>
<reference evidence="1 2" key="1">
    <citation type="journal article" date="2019" name="Genome Biol. Evol.">
        <title>Insights into the evolution of the New World diploid cottons (Gossypium, subgenus Houzingenia) based on genome sequencing.</title>
        <authorList>
            <person name="Grover C.E."/>
            <person name="Arick M.A. 2nd"/>
            <person name="Thrash A."/>
            <person name="Conover J.L."/>
            <person name="Sanders W.S."/>
            <person name="Peterson D.G."/>
            <person name="Frelichowski J.E."/>
            <person name="Scheffler J.A."/>
            <person name="Scheffler B.E."/>
            <person name="Wendel J.F."/>
        </authorList>
    </citation>
    <scope>NUCLEOTIDE SEQUENCE [LARGE SCALE GENOMIC DNA]</scope>
    <source>
        <strain evidence="1">27</strain>
        <tissue evidence="1">Leaf</tissue>
    </source>
</reference>
<dbReference type="PANTHER" id="PTHR48200:SF1">
    <property type="entry name" value="AMINOTRANSFERASE-LIKE PLANT MOBILE DOMAIN-CONTAINING PROTEIN"/>
    <property type="match status" value="1"/>
</dbReference>
<dbReference type="AlphaFoldDB" id="A0A7J8SWD3"/>